<dbReference type="InterPro" id="IPR036926">
    <property type="entry name" value="Thymidate_synth/dCMP_Mease_sf"/>
</dbReference>
<evidence type="ECO:0000256" key="3">
    <source>
        <dbReference type="ARBA" id="ARBA00022603"/>
    </source>
</evidence>
<dbReference type="InterPro" id="IPR023451">
    <property type="entry name" value="Thymidate_synth/dCMP_Mease_dom"/>
</dbReference>
<keyword evidence="4" id="KW-0808">Transferase</keyword>
<dbReference type="PANTHER" id="PTHR11548">
    <property type="entry name" value="THYMIDYLATE SYNTHASE 1"/>
    <property type="match status" value="1"/>
</dbReference>
<dbReference type="Pfam" id="PF00303">
    <property type="entry name" value="Thymidylat_synt"/>
    <property type="match status" value="1"/>
</dbReference>
<evidence type="ECO:0000313" key="7">
    <source>
        <dbReference type="Proteomes" id="UP000694416"/>
    </source>
</evidence>
<evidence type="ECO:0000256" key="2">
    <source>
        <dbReference type="ARBA" id="ARBA00015931"/>
    </source>
</evidence>
<evidence type="ECO:0000259" key="5">
    <source>
        <dbReference type="Pfam" id="PF00303"/>
    </source>
</evidence>
<dbReference type="InterPro" id="IPR045097">
    <property type="entry name" value="Thymidate_synth/dCMP_Mease"/>
</dbReference>
<dbReference type="PANTHER" id="PTHR11548:SF2">
    <property type="entry name" value="THYMIDYLATE SYNTHASE"/>
    <property type="match status" value="1"/>
</dbReference>
<sequence length="126" mass="15129">KKKVGEKMKEQINKQLVIYHKIKIKNHPEYQYLNTVYDIILNGNKMSDRTGVGVISKFGYMMKYNLDKYFPLLTTKRVFFRGIIEELLWFIKGDTNGNNLLKKMYVYGKLMEQENFWTIVNYLIEK</sequence>
<dbReference type="GO" id="GO:0006235">
    <property type="term" value="P:dTTP biosynthetic process"/>
    <property type="evidence" value="ECO:0007669"/>
    <property type="project" value="UniProtKB-UniPathway"/>
</dbReference>
<dbReference type="SUPFAM" id="SSF55831">
    <property type="entry name" value="Thymidylate synthase/dCMP hydroxymethylase"/>
    <property type="match status" value="1"/>
</dbReference>
<dbReference type="Ensembl" id="ENSPTET00000017900.1">
    <property type="protein sequence ID" value="ENSPTEP00000011878.1"/>
    <property type="gene ID" value="ENSPTEG00000013354.1"/>
</dbReference>
<dbReference type="UniPathway" id="UPA00575"/>
<name>A0A8C9LLG5_9PRIM</name>
<proteinExistence type="predicted"/>
<evidence type="ECO:0000313" key="6">
    <source>
        <dbReference type="Ensembl" id="ENSPTEP00000011878.1"/>
    </source>
</evidence>
<dbReference type="Proteomes" id="UP000694416">
    <property type="component" value="Unplaced"/>
</dbReference>
<dbReference type="Gene3D" id="3.30.572.10">
    <property type="entry name" value="Thymidylate synthase/dCMP hydroxymethylase domain"/>
    <property type="match status" value="1"/>
</dbReference>
<dbReference type="GO" id="GO:0006231">
    <property type="term" value="P:dTMP biosynthetic process"/>
    <property type="evidence" value="ECO:0007669"/>
    <property type="project" value="TreeGrafter"/>
</dbReference>
<comment type="pathway">
    <text evidence="1">Pyrimidine metabolism; dTTP biosynthesis.</text>
</comment>
<organism evidence="6 7">
    <name type="scientific">Piliocolobus tephrosceles</name>
    <name type="common">Ugandan red Colobus</name>
    <dbReference type="NCBI Taxonomy" id="591936"/>
    <lineage>
        <taxon>Eukaryota</taxon>
        <taxon>Metazoa</taxon>
        <taxon>Chordata</taxon>
        <taxon>Craniata</taxon>
        <taxon>Vertebrata</taxon>
        <taxon>Euteleostomi</taxon>
        <taxon>Mammalia</taxon>
        <taxon>Eutheria</taxon>
        <taxon>Euarchontoglires</taxon>
        <taxon>Primates</taxon>
        <taxon>Haplorrhini</taxon>
        <taxon>Catarrhini</taxon>
        <taxon>Cercopithecidae</taxon>
        <taxon>Colobinae</taxon>
        <taxon>Piliocolobus</taxon>
    </lineage>
</organism>
<reference evidence="6" key="1">
    <citation type="submission" date="2025-08" db="UniProtKB">
        <authorList>
            <consortium name="Ensembl"/>
        </authorList>
    </citation>
    <scope>IDENTIFICATION</scope>
</reference>
<accession>A0A8C9LLG5</accession>
<protein>
    <recommendedName>
        <fullName evidence="2">Thymidylate synthase</fullName>
    </recommendedName>
</protein>
<feature type="domain" description="Thymidylate synthase/dCMP hydroxymethylase" evidence="5">
    <location>
        <begin position="31"/>
        <end position="103"/>
    </location>
</feature>
<dbReference type="GO" id="GO:0005739">
    <property type="term" value="C:mitochondrion"/>
    <property type="evidence" value="ECO:0007669"/>
    <property type="project" value="TreeGrafter"/>
</dbReference>
<keyword evidence="7" id="KW-1185">Reference proteome</keyword>
<dbReference type="GO" id="GO:0004799">
    <property type="term" value="F:thymidylate synthase activity"/>
    <property type="evidence" value="ECO:0007669"/>
    <property type="project" value="TreeGrafter"/>
</dbReference>
<reference evidence="6" key="2">
    <citation type="submission" date="2025-09" db="UniProtKB">
        <authorList>
            <consortium name="Ensembl"/>
        </authorList>
    </citation>
    <scope>IDENTIFICATION</scope>
</reference>
<keyword evidence="3" id="KW-0489">Methyltransferase</keyword>
<dbReference type="GO" id="GO:0032259">
    <property type="term" value="P:methylation"/>
    <property type="evidence" value="ECO:0007669"/>
    <property type="project" value="UniProtKB-KW"/>
</dbReference>
<dbReference type="AlphaFoldDB" id="A0A8C9LLG5"/>
<evidence type="ECO:0000256" key="4">
    <source>
        <dbReference type="ARBA" id="ARBA00022679"/>
    </source>
</evidence>
<dbReference type="GO" id="GO:0005829">
    <property type="term" value="C:cytosol"/>
    <property type="evidence" value="ECO:0007669"/>
    <property type="project" value="TreeGrafter"/>
</dbReference>
<evidence type="ECO:0000256" key="1">
    <source>
        <dbReference type="ARBA" id="ARBA00004992"/>
    </source>
</evidence>